<evidence type="ECO:0000259" key="1">
    <source>
        <dbReference type="PROSITE" id="PS50126"/>
    </source>
</evidence>
<dbReference type="EMBL" id="AQHY01000025">
    <property type="protein sequence ID" value="EOA54559.1"/>
    <property type="molecule type" value="Genomic_DNA"/>
</dbReference>
<accession>U6RD46</accession>
<keyword evidence="3" id="KW-1185">Reference proteome</keyword>
<dbReference type="Gene3D" id="3.30.950.30">
    <property type="entry name" value="Schlafen, AAA domain"/>
    <property type="match status" value="1"/>
</dbReference>
<dbReference type="STRING" id="1121098.HMPREF1534_01952"/>
<evidence type="ECO:0000313" key="2">
    <source>
        <dbReference type="EMBL" id="EOA54559.1"/>
    </source>
</evidence>
<organism evidence="2 3">
    <name type="scientific">Phocaeicola massiliensis B84634 = Timone 84634 = DSM 17679 = JCM 13223</name>
    <dbReference type="NCBI Taxonomy" id="1121098"/>
    <lineage>
        <taxon>Bacteria</taxon>
        <taxon>Pseudomonadati</taxon>
        <taxon>Bacteroidota</taxon>
        <taxon>Bacteroidia</taxon>
        <taxon>Bacteroidales</taxon>
        <taxon>Bacteroidaceae</taxon>
        <taxon>Phocaeicola</taxon>
    </lineage>
</organism>
<dbReference type="InterPro" id="IPR007421">
    <property type="entry name" value="Schlafen_AlbA_2_dom"/>
</dbReference>
<dbReference type="PROSITE" id="PS50126">
    <property type="entry name" value="S1"/>
    <property type="match status" value="1"/>
</dbReference>
<gene>
    <name evidence="2" type="ORF">HMPREF1534_01952</name>
</gene>
<sequence>MAENNTPLNIEKVVSFIKEDIFSKEYHCPYTDAAIVLETLRKLHEEHDLKWIEQAARYYALYSHNLLQDEEEDPQYHQTAYRLYTWISEGSRYLQTVYPEQLAAKREEMEQYIESLRARRNALNLIKDKQADSFIRTMLYKLQASDYLLYASHKIEMFLYFLAYDKSLLRKQLPIIAETIYLLKKNGVISDNHNATLQNILKLEIEQYEIIISELWYTNAQCVLQTKIEEAIHLIVLSLLSNKVPFEETDNTRILSARIYRYLSRLDTPFSSQLKNKAYTMLTGESSLEKRLDWEHLLNFELNRFIAQMVNIRIDELNMPAEPQDNKWKQYSNGHNTLTLDKDGFTLSTLFPHSAHTWKGRKERAALMENRVFIALFSKPTYLFNNCKSIAELQLYWHQLTEDYPLYECNQPESLQNSSILETSFTETKDSNTKYPSANEEITIGIIGPDRTRQYLEGVILDEQYRGVKAILPLTQINACYFCIENFENYFSSNDTYKVKVLSSSNEGVRVSLASRYNEFVYAENVKRKKIPAMIADCEGNKIKWLLITGATSTTPINRWIKPRVGDIYQVEFPDNNTFLNNNINIGKVKADISAEAFYQEVHTHLQEFFTHLREYQNNTLERQIKEQTLKLKNNPFVNALQKIDIQSVLSSDVAETYIMEEEQETEEKTKKSGKAENKTWPINEEVAKELIFCLDQLSKELNEPNEQFNAYNFLRLLCLFSGEKEKATYYGLCAEYIYNINQIAILPSGERFSHDNIQRFNILLARMEQLGIKQYGITFEFCQKIVHILSLMADNNTDRLKQLMQSEDLTIAELARYFCMSTLLSKEDTELQHIIYKNINSLLGIKEQKKEEAPSIPVYFGHEGVEREFKSSAFGHAKKDAREDQSMVLARVIASFMNTDGGTLYIGVNDKGYLTGIQEDLKLVHNDCDIYLRTVNHNIICLLGEGKEDYNRYQEYIRCNFQEYGKERIVLAFRVAPINEVVKVSGKIYTRSGSSCICKPEQNIHEFIAARRNLKLDSVARKPEFPTLFSAERNEYIFDESAPVTATPDITENNSHESISLSLFDNPQEESINAPGPVIAVPTPKKKKATFNIQTSVLRPNPLQKKTELGYNSNFQFISFFNNGKIAGSTSPKIGIWGEDSGKVICSYDTEGDEELLVSVFKTGEIGISNLKKGFSQLNSPIVFVDNVNELFFCSPASKDKFLLLIAEKDGVKRYRIIRLSDFDKPLGIQPKLYTLLVPDKGNYIFAEILDKNIMGKIEDDKITLNSFDQYNAGHYWEHTSYKNGLDTISKLCNLPY</sequence>
<comment type="caution">
    <text evidence="2">The sequence shown here is derived from an EMBL/GenBank/DDBJ whole genome shotgun (WGS) entry which is preliminary data.</text>
</comment>
<dbReference type="RefSeq" id="WP_005940295.1">
    <property type="nucleotide sequence ID" value="NZ_KB890342.1"/>
</dbReference>
<proteinExistence type="predicted"/>
<dbReference type="PATRIC" id="fig|1121098.3.peg.1980"/>
<dbReference type="InterPro" id="IPR038461">
    <property type="entry name" value="Schlafen_AlbA_2_dom_sf"/>
</dbReference>
<feature type="domain" description="S1 motif" evidence="1">
    <location>
        <begin position="440"/>
        <end position="516"/>
    </location>
</feature>
<dbReference type="InterPro" id="IPR003029">
    <property type="entry name" value="S1_domain"/>
</dbReference>
<dbReference type="OrthoDB" id="9807907at2"/>
<dbReference type="eggNOG" id="COG2865">
    <property type="taxonomic scope" value="Bacteria"/>
</dbReference>
<evidence type="ECO:0000313" key="3">
    <source>
        <dbReference type="Proteomes" id="UP000017831"/>
    </source>
</evidence>
<dbReference type="GO" id="GO:0003676">
    <property type="term" value="F:nucleic acid binding"/>
    <property type="evidence" value="ECO:0007669"/>
    <property type="project" value="InterPro"/>
</dbReference>
<dbReference type="HOGENOM" id="CLU_260154_0_0_10"/>
<dbReference type="Pfam" id="PF04326">
    <property type="entry name" value="SLFN_AlbA_2"/>
    <property type="match status" value="1"/>
</dbReference>
<name>U6RD46_9BACT</name>
<dbReference type="GeneID" id="60062093"/>
<reference evidence="2 3" key="1">
    <citation type="submission" date="2013-04" db="EMBL/GenBank/DDBJ databases">
        <title>The Genome Sequence of Bacteroides massiliensis DSM 17679.</title>
        <authorList>
            <consortium name="The Broad Institute Genomics Platform"/>
            <person name="Earl A."/>
            <person name="Ward D."/>
            <person name="Feldgarden M."/>
            <person name="Gevers D."/>
            <person name="Martens E."/>
            <person name="Fenner L."/>
            <person name="Roux V."/>
            <person name="Mallet M.N."/>
            <person name="Raoult D."/>
            <person name="Walker B."/>
            <person name="Young S."/>
            <person name="Zeng Q."/>
            <person name="Gargeya S."/>
            <person name="Fitzgerald M."/>
            <person name="Haas B."/>
            <person name="Abouelleil A."/>
            <person name="Allen A.W."/>
            <person name="Alvarado L."/>
            <person name="Arachchi H.M."/>
            <person name="Berlin A.M."/>
            <person name="Chapman S.B."/>
            <person name="Gainer-Dewar J."/>
            <person name="Goldberg J."/>
            <person name="Griggs A."/>
            <person name="Gujja S."/>
            <person name="Hansen M."/>
            <person name="Howarth C."/>
            <person name="Imamovic A."/>
            <person name="Ireland A."/>
            <person name="Larimer J."/>
            <person name="McCowan C."/>
            <person name="Murphy C."/>
            <person name="Pearson M."/>
            <person name="Poon T.W."/>
            <person name="Priest M."/>
            <person name="Roberts A."/>
            <person name="Saif S."/>
            <person name="Shea T."/>
            <person name="Sisk P."/>
            <person name="Sykes S."/>
            <person name="Wortman J."/>
            <person name="Nusbaum C."/>
            <person name="Birren B."/>
        </authorList>
    </citation>
    <scope>NUCLEOTIDE SEQUENCE [LARGE SCALE GENOMIC DNA]</scope>
    <source>
        <strain evidence="3">B84634 / Timone 84634 / DSM 17679 / JCM 13223</strain>
    </source>
</reference>
<protein>
    <recommendedName>
        <fullName evidence="1">S1 motif domain-containing protein</fullName>
    </recommendedName>
</protein>
<dbReference type="Proteomes" id="UP000017831">
    <property type="component" value="Unassembled WGS sequence"/>
</dbReference>